<dbReference type="InterPro" id="IPR002123">
    <property type="entry name" value="Plipid/glycerol_acylTrfase"/>
</dbReference>
<dbReference type="AlphaFoldDB" id="A0A2C9CNK1"/>
<gene>
    <name evidence="2" type="ORF">SAMN06273572_101819</name>
</gene>
<keyword evidence="2" id="KW-0808">Transferase</keyword>
<sequence length="282" mass="30734">MIDDAPMDLNPRDLSYSAIAKGRLGRLTIRTLENLTGRPQVLMRLRPLADRIAQGQPIWDALWDVFDLKLNRIGPPLPATGPLLVIANHPYGLLDSLALCKMLSETGQPFKIVANEVYGRAGPIADYILPISFDSGREAARRNLQTRRAALAALNAGQIVAMFPAGATACPPRPFQRPHECPWSSFTARIAMESGAPIAPICFPTQSRPFFDNVGFVHPTLRNGLQINGFYQRIGSQVDAYTAAPFTVEQAITATDATAAMRRKVLTLGPDKTDPSVEGAQF</sequence>
<evidence type="ECO:0000313" key="2">
    <source>
        <dbReference type="EMBL" id="SOH92966.1"/>
    </source>
</evidence>
<organism evidence="2 3">
    <name type="scientific">Pontivivens marinum</name>
    <dbReference type="NCBI Taxonomy" id="1690039"/>
    <lineage>
        <taxon>Bacteria</taxon>
        <taxon>Pseudomonadati</taxon>
        <taxon>Pseudomonadota</taxon>
        <taxon>Alphaproteobacteria</taxon>
        <taxon>Rhodobacterales</taxon>
        <taxon>Paracoccaceae</taxon>
        <taxon>Pontivivens</taxon>
    </lineage>
</organism>
<dbReference type="GO" id="GO:0016746">
    <property type="term" value="F:acyltransferase activity"/>
    <property type="evidence" value="ECO:0007669"/>
    <property type="project" value="UniProtKB-KW"/>
</dbReference>
<dbReference type="Proteomes" id="UP000220034">
    <property type="component" value="Unassembled WGS sequence"/>
</dbReference>
<dbReference type="EMBL" id="OCTN01000001">
    <property type="protein sequence ID" value="SOH92966.1"/>
    <property type="molecule type" value="Genomic_DNA"/>
</dbReference>
<reference evidence="3" key="1">
    <citation type="submission" date="2017-09" db="EMBL/GenBank/DDBJ databases">
        <authorList>
            <person name="Varghese N."/>
            <person name="Submissions S."/>
        </authorList>
    </citation>
    <scope>NUCLEOTIDE SEQUENCE [LARGE SCALE GENOMIC DNA]</scope>
    <source>
        <strain evidence="3">C7</strain>
    </source>
</reference>
<dbReference type="SUPFAM" id="SSF69593">
    <property type="entry name" value="Glycerol-3-phosphate (1)-acyltransferase"/>
    <property type="match status" value="1"/>
</dbReference>
<evidence type="ECO:0000313" key="3">
    <source>
        <dbReference type="Proteomes" id="UP000220034"/>
    </source>
</evidence>
<protein>
    <submittedName>
        <fullName evidence="2">Acyltransferase</fullName>
    </submittedName>
</protein>
<name>A0A2C9CNK1_9RHOB</name>
<evidence type="ECO:0000259" key="1">
    <source>
        <dbReference type="SMART" id="SM00563"/>
    </source>
</evidence>
<keyword evidence="3" id="KW-1185">Reference proteome</keyword>
<feature type="domain" description="Phospholipid/glycerol acyltransferase" evidence="1">
    <location>
        <begin position="83"/>
        <end position="206"/>
    </location>
</feature>
<keyword evidence="2" id="KW-0012">Acyltransferase</keyword>
<proteinExistence type="predicted"/>
<dbReference type="Pfam" id="PF01553">
    <property type="entry name" value="Acyltransferase"/>
    <property type="match status" value="1"/>
</dbReference>
<dbReference type="SMART" id="SM00563">
    <property type="entry name" value="PlsC"/>
    <property type="match status" value="1"/>
</dbReference>
<dbReference type="RefSeq" id="WP_180955874.1">
    <property type="nucleotide sequence ID" value="NZ_OCTN01000001.1"/>
</dbReference>
<accession>A0A2C9CNK1</accession>